<proteinExistence type="predicted"/>
<gene>
    <name evidence="2" type="ORF">EVS84_13145</name>
</gene>
<comment type="caution">
    <text evidence="2">The sequence shown here is derived from an EMBL/GenBank/DDBJ whole genome shotgun (WGS) entry which is preliminary data.</text>
</comment>
<protein>
    <submittedName>
        <fullName evidence="2">Uncharacterized protein</fullName>
    </submittedName>
</protein>
<evidence type="ECO:0000313" key="3">
    <source>
        <dbReference type="Proteomes" id="UP000291107"/>
    </source>
</evidence>
<evidence type="ECO:0000256" key="1">
    <source>
        <dbReference type="SAM" id="MobiDB-lite"/>
    </source>
</evidence>
<accession>A0A4Q4L4V3</accession>
<dbReference type="EMBL" id="SEUB01000004">
    <property type="protein sequence ID" value="RYM42081.1"/>
    <property type="molecule type" value="Genomic_DNA"/>
</dbReference>
<organism evidence="2 3">
    <name type="scientific">Pseudomonas koreensis</name>
    <dbReference type="NCBI Taxonomy" id="198620"/>
    <lineage>
        <taxon>Bacteria</taxon>
        <taxon>Pseudomonadati</taxon>
        <taxon>Pseudomonadota</taxon>
        <taxon>Gammaproteobacteria</taxon>
        <taxon>Pseudomonadales</taxon>
        <taxon>Pseudomonadaceae</taxon>
        <taxon>Pseudomonas</taxon>
    </lineage>
</organism>
<feature type="compositionally biased region" description="Polar residues" evidence="1">
    <location>
        <begin position="29"/>
        <end position="38"/>
    </location>
</feature>
<name>A0A4Q4L4V3_9PSED</name>
<dbReference type="AlphaFoldDB" id="A0A4Q4L4V3"/>
<reference evidence="2 3" key="1">
    <citation type="submission" date="2019-02" db="EMBL/GenBank/DDBJ databases">
        <title>Genome of Pseudomonas korensis isolated from heavy metal contaminated environment.</title>
        <authorList>
            <person name="Ayangbenro A.S."/>
            <person name="Babalola O."/>
        </authorList>
    </citation>
    <scope>NUCLEOTIDE SEQUENCE [LARGE SCALE GENOMIC DNA]</scope>
    <source>
        <strain evidence="2 3">AB36</strain>
    </source>
</reference>
<evidence type="ECO:0000313" key="2">
    <source>
        <dbReference type="EMBL" id="RYM42081.1"/>
    </source>
</evidence>
<feature type="region of interest" description="Disordered" evidence="1">
    <location>
        <begin position="1"/>
        <end position="44"/>
    </location>
</feature>
<feature type="non-terminal residue" evidence="2">
    <location>
        <position position="86"/>
    </location>
</feature>
<dbReference type="Proteomes" id="UP000291107">
    <property type="component" value="Unassembled WGS sequence"/>
</dbReference>
<sequence>MGAGLLAKASAHSTSRSTDPPLSRAGSLPQFSASSHPSSFERESLWERACSRRRRHIQHLARLIHRFREQARSHNFQRPATLHHSN</sequence>
<feature type="compositionally biased region" description="Polar residues" evidence="1">
    <location>
        <begin position="11"/>
        <end position="20"/>
    </location>
</feature>